<dbReference type="InterPro" id="IPR000249">
    <property type="entry name" value="BMC_dom"/>
</dbReference>
<accession>A0A9D1SZ48</accession>
<comment type="caution">
    <text evidence="5">The sequence shown here is derived from an EMBL/GenBank/DDBJ whole genome shotgun (WGS) entry which is preliminary data.</text>
</comment>
<comment type="similarity">
    <text evidence="3">Belongs to the bacterial microcompartments protein family.</text>
</comment>
<dbReference type="InterPro" id="IPR037233">
    <property type="entry name" value="CcmK-like_sf"/>
</dbReference>
<dbReference type="CDD" id="cd07053">
    <property type="entry name" value="BMC_PduT_repeat1"/>
    <property type="match status" value="1"/>
</dbReference>
<sequence length="182" mass="19080">MHRAIAMVETSTVTSGMLAADLILKTAAVAVLEAKVVCPGKYIILFTGELSAVKASHDAACRAYAPHIVDSFLLGNPHEKIFDAMLGAVPVDEMKALGIVETYSAASAVRAADTAAKTALVELIELRLAVGMCGKSYLLFTGSVAAAEAAVERVKQELKESAMLLDCAVIANPDKDLAKSIF</sequence>
<proteinExistence type="inferred from homology"/>
<feature type="domain" description="BMC" evidence="4">
    <location>
        <begin position="96"/>
        <end position="182"/>
    </location>
</feature>
<reference evidence="5" key="1">
    <citation type="submission" date="2020-10" db="EMBL/GenBank/DDBJ databases">
        <authorList>
            <person name="Gilroy R."/>
        </authorList>
    </citation>
    <scope>NUCLEOTIDE SEQUENCE</scope>
    <source>
        <strain evidence="5">4920</strain>
    </source>
</reference>
<comment type="subcellular location">
    <subcellularLocation>
        <location evidence="1">Bacterial microcompartment</location>
    </subcellularLocation>
</comment>
<feature type="domain" description="BMC" evidence="4">
    <location>
        <begin position="4"/>
        <end position="86"/>
    </location>
</feature>
<evidence type="ECO:0000313" key="6">
    <source>
        <dbReference type="Proteomes" id="UP000886743"/>
    </source>
</evidence>
<dbReference type="InterPro" id="IPR050575">
    <property type="entry name" value="BMC_shell"/>
</dbReference>
<dbReference type="SUPFAM" id="SSF143414">
    <property type="entry name" value="CcmK-like"/>
    <property type="match status" value="2"/>
</dbReference>
<dbReference type="PROSITE" id="PS51930">
    <property type="entry name" value="BMC_2"/>
    <property type="match status" value="2"/>
</dbReference>
<protein>
    <submittedName>
        <fullName evidence="5">BMC domain-containing protein</fullName>
    </submittedName>
</protein>
<keyword evidence="2" id="KW-1283">Bacterial microcompartment</keyword>
<dbReference type="InterPro" id="IPR044872">
    <property type="entry name" value="CcmK/CsoS1_BMC"/>
</dbReference>
<dbReference type="InterPro" id="IPR011238">
    <property type="entry name" value="Micro_shell_prot_PduT"/>
</dbReference>
<dbReference type="Pfam" id="PF00936">
    <property type="entry name" value="BMC"/>
    <property type="match status" value="2"/>
</dbReference>
<dbReference type="Proteomes" id="UP000886743">
    <property type="component" value="Unassembled WGS sequence"/>
</dbReference>
<dbReference type="EMBL" id="DVOF01000067">
    <property type="protein sequence ID" value="HIV02378.1"/>
    <property type="molecule type" value="Genomic_DNA"/>
</dbReference>
<gene>
    <name evidence="5" type="ORF">IAC74_02295</name>
</gene>
<evidence type="ECO:0000259" key="4">
    <source>
        <dbReference type="PROSITE" id="PS51930"/>
    </source>
</evidence>
<dbReference type="CDD" id="cd07054">
    <property type="entry name" value="BMC_PduT_repeat2"/>
    <property type="match status" value="1"/>
</dbReference>
<dbReference type="PANTHER" id="PTHR33941">
    <property type="entry name" value="PROPANEDIOL UTILIZATION PROTEIN PDUA"/>
    <property type="match status" value="1"/>
</dbReference>
<reference evidence="5" key="2">
    <citation type="journal article" date="2021" name="PeerJ">
        <title>Extensive microbial diversity within the chicken gut microbiome revealed by metagenomics and culture.</title>
        <authorList>
            <person name="Gilroy R."/>
            <person name="Ravi A."/>
            <person name="Getino M."/>
            <person name="Pursley I."/>
            <person name="Horton D.L."/>
            <person name="Alikhan N.F."/>
            <person name="Baker D."/>
            <person name="Gharbi K."/>
            <person name="Hall N."/>
            <person name="Watson M."/>
            <person name="Adriaenssens E.M."/>
            <person name="Foster-Nyarko E."/>
            <person name="Jarju S."/>
            <person name="Secka A."/>
            <person name="Antonio M."/>
            <person name="Oren A."/>
            <person name="Chaudhuri R.R."/>
            <person name="La Ragione R."/>
            <person name="Hildebrand F."/>
            <person name="Pallen M.J."/>
        </authorList>
    </citation>
    <scope>NUCLEOTIDE SEQUENCE</scope>
    <source>
        <strain evidence="5">4920</strain>
    </source>
</reference>
<dbReference type="GO" id="GO:0031469">
    <property type="term" value="C:bacterial microcompartment"/>
    <property type="evidence" value="ECO:0007669"/>
    <property type="project" value="UniProtKB-SubCell"/>
</dbReference>
<dbReference type="AlphaFoldDB" id="A0A9D1SZ48"/>
<evidence type="ECO:0000256" key="2">
    <source>
        <dbReference type="ARBA" id="ARBA00024446"/>
    </source>
</evidence>
<evidence type="ECO:0000256" key="3">
    <source>
        <dbReference type="PROSITE-ProRule" id="PRU01278"/>
    </source>
</evidence>
<dbReference type="PANTHER" id="PTHR33941:SF11">
    <property type="entry name" value="BACTERIAL MICROCOMPARTMENT SHELL PROTEIN PDUJ"/>
    <property type="match status" value="1"/>
</dbReference>
<name>A0A9D1SZ48_9FIRM</name>
<dbReference type="PIRSF" id="PIRSF034834">
    <property type="entry name" value="PduT"/>
    <property type="match status" value="1"/>
</dbReference>
<evidence type="ECO:0000256" key="1">
    <source>
        <dbReference type="ARBA" id="ARBA00024322"/>
    </source>
</evidence>
<organism evidence="5 6">
    <name type="scientific">Candidatus Aphodoplasma excrementigallinarum</name>
    <dbReference type="NCBI Taxonomy" id="2840673"/>
    <lineage>
        <taxon>Bacteria</taxon>
        <taxon>Bacillati</taxon>
        <taxon>Bacillota</taxon>
        <taxon>Clostridia</taxon>
        <taxon>Eubacteriales</taxon>
        <taxon>Candidatus Aphodoplasma</taxon>
    </lineage>
</organism>
<dbReference type="SMART" id="SM00877">
    <property type="entry name" value="BMC"/>
    <property type="match status" value="2"/>
</dbReference>
<dbReference type="Gene3D" id="3.30.70.1710">
    <property type="match status" value="2"/>
</dbReference>
<evidence type="ECO:0000313" key="5">
    <source>
        <dbReference type="EMBL" id="HIV02378.1"/>
    </source>
</evidence>